<dbReference type="Proteomes" id="UP000007564">
    <property type="component" value="Chromosome"/>
</dbReference>
<dbReference type="FunFam" id="1.10.3720.10:FF:000003">
    <property type="entry name" value="Aliphatic sulfonate ABC transporter permease"/>
    <property type="match status" value="1"/>
</dbReference>
<keyword evidence="3" id="KW-1003">Cell membrane</keyword>
<dbReference type="KEGG" id="bbh:BN112_0160"/>
<dbReference type="InterPro" id="IPR000515">
    <property type="entry name" value="MetI-like"/>
</dbReference>
<feature type="transmembrane region" description="Helical" evidence="7">
    <location>
        <begin position="20"/>
        <end position="43"/>
    </location>
</feature>
<dbReference type="HOGENOM" id="CLU_046113_1_4_4"/>
<gene>
    <name evidence="9" type="ORF">BN112_0160</name>
</gene>
<evidence type="ECO:0000313" key="9">
    <source>
        <dbReference type="EMBL" id="CCJ52078.1"/>
    </source>
</evidence>
<organism evidence="9 10">
    <name type="scientific">Bordetella bronchiseptica 253</name>
    <dbReference type="NCBI Taxonomy" id="568707"/>
    <lineage>
        <taxon>Bacteria</taxon>
        <taxon>Pseudomonadati</taxon>
        <taxon>Pseudomonadota</taxon>
        <taxon>Betaproteobacteria</taxon>
        <taxon>Burkholderiales</taxon>
        <taxon>Alcaligenaceae</taxon>
        <taxon>Bordetella</taxon>
    </lineage>
</organism>
<keyword evidence="6 7" id="KW-0472">Membrane</keyword>
<dbReference type="Gene3D" id="1.10.3720.10">
    <property type="entry name" value="MetI-like"/>
    <property type="match status" value="1"/>
</dbReference>
<sequence length="264" mass="28690">MKAYVLPESTPGKLQHLTIFIVSILCGLAVWAWASGSLFPSILFPGPQATLREGVRMLESGSIIVDAAVSLARIVAGFTIGSAIGIVVGLLIGYFPMVRTAFNPYLQFFRFVPPIAWVSPAMIWFGVGETSKIFIIVYGTVFTVALSAVAGVADAHVNKIRAAQMFGATRWQIFRHVIIPSTVSPILTGMRVSMGISFMTVIAAEMLAAESGIGYLILNSRLWMATDKIFVGIFVLGCLGYGADRIFDLIIGRWARKYHPNPSR</sequence>
<evidence type="ECO:0000313" key="10">
    <source>
        <dbReference type="Proteomes" id="UP000007564"/>
    </source>
</evidence>
<dbReference type="OrthoDB" id="8138334at2"/>
<comment type="subcellular location">
    <subcellularLocation>
        <location evidence="1 7">Cell membrane</location>
        <topology evidence="1 7">Multi-pass membrane protein</topology>
    </subcellularLocation>
</comment>
<dbReference type="SUPFAM" id="SSF161098">
    <property type="entry name" value="MetI-like"/>
    <property type="match status" value="1"/>
</dbReference>
<dbReference type="GO" id="GO:0042918">
    <property type="term" value="P:alkanesulfonate transmembrane transport"/>
    <property type="evidence" value="ECO:0007669"/>
    <property type="project" value="UniProtKB-ARBA"/>
</dbReference>
<evidence type="ECO:0000259" key="8">
    <source>
        <dbReference type="PROSITE" id="PS50928"/>
    </source>
</evidence>
<dbReference type="CDD" id="cd06261">
    <property type="entry name" value="TM_PBP2"/>
    <property type="match status" value="1"/>
</dbReference>
<dbReference type="Pfam" id="PF00528">
    <property type="entry name" value="BPD_transp_1"/>
    <property type="match status" value="1"/>
</dbReference>
<dbReference type="AlphaFoldDB" id="A0A0C6P164"/>
<feature type="transmembrane region" description="Helical" evidence="7">
    <location>
        <begin position="63"/>
        <end position="96"/>
    </location>
</feature>
<accession>A0A0C6P164</accession>
<feature type="transmembrane region" description="Helical" evidence="7">
    <location>
        <begin position="196"/>
        <end position="217"/>
    </location>
</feature>
<evidence type="ECO:0000256" key="3">
    <source>
        <dbReference type="ARBA" id="ARBA00022475"/>
    </source>
</evidence>
<evidence type="ECO:0000256" key="7">
    <source>
        <dbReference type="RuleBase" id="RU363032"/>
    </source>
</evidence>
<evidence type="ECO:0000256" key="4">
    <source>
        <dbReference type="ARBA" id="ARBA00022692"/>
    </source>
</evidence>
<dbReference type="RefSeq" id="WP_015063663.1">
    <property type="nucleotide sequence ID" value="NC_019382.1"/>
</dbReference>
<evidence type="ECO:0000256" key="2">
    <source>
        <dbReference type="ARBA" id="ARBA00022448"/>
    </source>
</evidence>
<feature type="domain" description="ABC transmembrane type-1" evidence="8">
    <location>
        <begin position="67"/>
        <end position="251"/>
    </location>
</feature>
<name>A0A0C6P164_BORBO</name>
<dbReference type="PROSITE" id="PS50928">
    <property type="entry name" value="ABC_TM1"/>
    <property type="match status" value="1"/>
</dbReference>
<dbReference type="GO" id="GO:0005886">
    <property type="term" value="C:plasma membrane"/>
    <property type="evidence" value="ECO:0007669"/>
    <property type="project" value="UniProtKB-SubCell"/>
</dbReference>
<evidence type="ECO:0000256" key="6">
    <source>
        <dbReference type="ARBA" id="ARBA00023136"/>
    </source>
</evidence>
<keyword evidence="4 7" id="KW-0812">Transmembrane</keyword>
<dbReference type="PANTHER" id="PTHR30151">
    <property type="entry name" value="ALKANE SULFONATE ABC TRANSPORTER-RELATED, MEMBRANE SUBUNIT"/>
    <property type="match status" value="1"/>
</dbReference>
<feature type="transmembrane region" description="Helical" evidence="7">
    <location>
        <begin position="133"/>
        <end position="153"/>
    </location>
</feature>
<dbReference type="EMBL" id="HE965806">
    <property type="protein sequence ID" value="CCJ52078.1"/>
    <property type="molecule type" value="Genomic_DNA"/>
</dbReference>
<proteinExistence type="inferred from homology"/>
<protein>
    <submittedName>
        <fullName evidence="9">ABC transport protein, inner membrane component</fullName>
    </submittedName>
</protein>
<dbReference type="InterPro" id="IPR035906">
    <property type="entry name" value="MetI-like_sf"/>
</dbReference>
<feature type="transmembrane region" description="Helical" evidence="7">
    <location>
        <begin position="108"/>
        <end position="127"/>
    </location>
</feature>
<keyword evidence="2 7" id="KW-0813">Transport</keyword>
<reference evidence="9 10" key="1">
    <citation type="journal article" date="2012" name="BMC Genomics">
        <title>Comparative genomics of the classical Bordetella subspecies: the evolution and exchange of virulence-associated diversity amongst closely related pathogens.</title>
        <authorList>
            <person name="Park J."/>
            <person name="Zhang Y."/>
            <person name="Buboltz A.M."/>
            <person name="Zhang X."/>
            <person name="Schuster S.C."/>
            <person name="Ahuja U."/>
            <person name="Liu M."/>
            <person name="Miller J.F."/>
            <person name="Sebaihia M."/>
            <person name="Bentley S.D."/>
            <person name="Parkhill J."/>
            <person name="Harvill E.T."/>
        </authorList>
    </citation>
    <scope>NUCLEOTIDE SEQUENCE [LARGE SCALE GENOMIC DNA]</scope>
    <source>
        <strain evidence="9 10">253</strain>
    </source>
</reference>
<evidence type="ECO:0000256" key="1">
    <source>
        <dbReference type="ARBA" id="ARBA00004651"/>
    </source>
</evidence>
<dbReference type="PANTHER" id="PTHR30151:SF0">
    <property type="entry name" value="ABC TRANSPORTER PERMEASE PROTEIN MJ0413-RELATED"/>
    <property type="match status" value="1"/>
</dbReference>
<comment type="similarity">
    <text evidence="7">Belongs to the binding-protein-dependent transport system permease family.</text>
</comment>
<feature type="transmembrane region" description="Helical" evidence="7">
    <location>
        <begin position="229"/>
        <end position="247"/>
    </location>
</feature>
<keyword evidence="5 7" id="KW-1133">Transmembrane helix</keyword>
<evidence type="ECO:0000256" key="5">
    <source>
        <dbReference type="ARBA" id="ARBA00022989"/>
    </source>
</evidence>